<keyword evidence="4 7" id="KW-0812">Transmembrane</keyword>
<dbReference type="PANTHER" id="PTHR43386:SF25">
    <property type="entry name" value="PEPTIDE ABC TRANSPORTER PERMEASE PROTEIN"/>
    <property type="match status" value="1"/>
</dbReference>
<feature type="transmembrane region" description="Helical" evidence="7">
    <location>
        <begin position="148"/>
        <end position="167"/>
    </location>
</feature>
<dbReference type="RefSeq" id="WP_189876332.1">
    <property type="nucleotide sequence ID" value="NZ_BMWA01000020.1"/>
</dbReference>
<sequence>MTPPDDIAVATPASATTGTARKRNAAPPRKQQSADGVRAVLRRTLRLRGARVGLVLMLVVMAIAFLGPLFSPHDPTATIGSPYALPGGDTLLGTELLGRDVLSRFLHGGAVILLLSLLATVVGAGTGMLLGLVAGYRRGVRGELIMRSLDVVLSFPPLLLALLFMSLLGTSPLLVLLTVAISHVPYVARIVESSTLAVTGRGFVQYCEMIGVPRRRILTGEILPSIVAPLTVQFGLRLTYSISLIASLAYLGFGRQDPAVDWGMMISQNQSNVVGSPWPVLLPVLAITIVTVGANLLTDSFGRAVGVDLGREG</sequence>
<gene>
    <name evidence="10" type="ORF">ACFQMH_22760</name>
</gene>
<dbReference type="Proteomes" id="UP001596409">
    <property type="component" value="Unassembled WGS sequence"/>
</dbReference>
<dbReference type="Pfam" id="PF00528">
    <property type="entry name" value="BPD_transp_1"/>
    <property type="match status" value="1"/>
</dbReference>
<evidence type="ECO:0000256" key="8">
    <source>
        <dbReference type="SAM" id="MobiDB-lite"/>
    </source>
</evidence>
<keyword evidence="2 7" id="KW-0813">Transport</keyword>
<comment type="subcellular location">
    <subcellularLocation>
        <location evidence="1 7">Cell membrane</location>
        <topology evidence="1 7">Multi-pass membrane protein</topology>
    </subcellularLocation>
</comment>
<evidence type="ECO:0000256" key="7">
    <source>
        <dbReference type="RuleBase" id="RU363032"/>
    </source>
</evidence>
<feature type="transmembrane region" description="Helical" evidence="7">
    <location>
        <begin position="273"/>
        <end position="297"/>
    </location>
</feature>
<proteinExistence type="inferred from homology"/>
<organism evidence="10 11">
    <name type="scientific">Streptomyces viridiviolaceus</name>
    <dbReference type="NCBI Taxonomy" id="68282"/>
    <lineage>
        <taxon>Bacteria</taxon>
        <taxon>Bacillati</taxon>
        <taxon>Actinomycetota</taxon>
        <taxon>Actinomycetes</taxon>
        <taxon>Kitasatosporales</taxon>
        <taxon>Streptomycetaceae</taxon>
        <taxon>Streptomyces</taxon>
    </lineage>
</organism>
<dbReference type="EMBL" id="JBHSYM010000048">
    <property type="protein sequence ID" value="MFC7014488.1"/>
    <property type="molecule type" value="Genomic_DNA"/>
</dbReference>
<evidence type="ECO:0000256" key="2">
    <source>
        <dbReference type="ARBA" id="ARBA00022448"/>
    </source>
</evidence>
<keyword evidence="11" id="KW-1185">Reference proteome</keyword>
<evidence type="ECO:0000256" key="6">
    <source>
        <dbReference type="ARBA" id="ARBA00023136"/>
    </source>
</evidence>
<dbReference type="PANTHER" id="PTHR43386">
    <property type="entry name" value="OLIGOPEPTIDE TRANSPORT SYSTEM PERMEASE PROTEIN APPC"/>
    <property type="match status" value="1"/>
</dbReference>
<evidence type="ECO:0000256" key="3">
    <source>
        <dbReference type="ARBA" id="ARBA00022475"/>
    </source>
</evidence>
<evidence type="ECO:0000256" key="1">
    <source>
        <dbReference type="ARBA" id="ARBA00004651"/>
    </source>
</evidence>
<dbReference type="Pfam" id="PF12911">
    <property type="entry name" value="OppC_N"/>
    <property type="match status" value="1"/>
</dbReference>
<protein>
    <submittedName>
        <fullName evidence="10">ABC transporter permease</fullName>
    </submittedName>
</protein>
<dbReference type="InterPro" id="IPR000515">
    <property type="entry name" value="MetI-like"/>
</dbReference>
<evidence type="ECO:0000256" key="5">
    <source>
        <dbReference type="ARBA" id="ARBA00022989"/>
    </source>
</evidence>
<feature type="domain" description="ABC transmembrane type-1" evidence="9">
    <location>
        <begin position="109"/>
        <end position="298"/>
    </location>
</feature>
<keyword evidence="3" id="KW-1003">Cell membrane</keyword>
<feature type="transmembrane region" description="Helical" evidence="7">
    <location>
        <begin position="234"/>
        <end position="253"/>
    </location>
</feature>
<evidence type="ECO:0000256" key="4">
    <source>
        <dbReference type="ARBA" id="ARBA00022692"/>
    </source>
</evidence>
<evidence type="ECO:0000259" key="9">
    <source>
        <dbReference type="PROSITE" id="PS50928"/>
    </source>
</evidence>
<dbReference type="InterPro" id="IPR035906">
    <property type="entry name" value="MetI-like_sf"/>
</dbReference>
<dbReference type="PROSITE" id="PS50928">
    <property type="entry name" value="ABC_TM1"/>
    <property type="match status" value="1"/>
</dbReference>
<reference evidence="11" key="1">
    <citation type="journal article" date="2019" name="Int. J. Syst. Evol. Microbiol.">
        <title>The Global Catalogue of Microorganisms (GCM) 10K type strain sequencing project: providing services to taxonomists for standard genome sequencing and annotation.</title>
        <authorList>
            <consortium name="The Broad Institute Genomics Platform"/>
            <consortium name="The Broad Institute Genome Sequencing Center for Infectious Disease"/>
            <person name="Wu L."/>
            <person name="Ma J."/>
        </authorList>
    </citation>
    <scope>NUCLEOTIDE SEQUENCE [LARGE SCALE GENOMIC DNA]</scope>
    <source>
        <strain evidence="11">JCM 4855</strain>
    </source>
</reference>
<dbReference type="CDD" id="cd06261">
    <property type="entry name" value="TM_PBP2"/>
    <property type="match status" value="1"/>
</dbReference>
<feature type="region of interest" description="Disordered" evidence="8">
    <location>
        <begin position="1"/>
        <end position="35"/>
    </location>
</feature>
<feature type="transmembrane region" description="Helical" evidence="7">
    <location>
        <begin position="52"/>
        <end position="70"/>
    </location>
</feature>
<dbReference type="SUPFAM" id="SSF161098">
    <property type="entry name" value="MetI-like"/>
    <property type="match status" value="1"/>
</dbReference>
<feature type="transmembrane region" description="Helical" evidence="7">
    <location>
        <begin position="110"/>
        <end position="136"/>
    </location>
</feature>
<evidence type="ECO:0000313" key="11">
    <source>
        <dbReference type="Proteomes" id="UP001596409"/>
    </source>
</evidence>
<accession>A0ABW2E7V6</accession>
<dbReference type="InterPro" id="IPR025966">
    <property type="entry name" value="OppC_N"/>
</dbReference>
<dbReference type="InterPro" id="IPR050366">
    <property type="entry name" value="BP-dependent_transpt_permease"/>
</dbReference>
<name>A0ABW2E7V6_9ACTN</name>
<comment type="caution">
    <text evidence="10">The sequence shown here is derived from an EMBL/GenBank/DDBJ whole genome shotgun (WGS) entry which is preliminary data.</text>
</comment>
<evidence type="ECO:0000313" key="10">
    <source>
        <dbReference type="EMBL" id="MFC7014488.1"/>
    </source>
</evidence>
<keyword evidence="5 7" id="KW-1133">Transmembrane helix</keyword>
<dbReference type="Gene3D" id="1.10.3720.10">
    <property type="entry name" value="MetI-like"/>
    <property type="match status" value="1"/>
</dbReference>
<keyword evidence="6 7" id="KW-0472">Membrane</keyword>
<comment type="similarity">
    <text evidence="7">Belongs to the binding-protein-dependent transport system permease family.</text>
</comment>